<name>A0ABV1B5D7_9FIRM</name>
<comment type="caution">
    <text evidence="1">The sequence shown here is derived from an EMBL/GenBank/DDBJ whole genome shotgun (WGS) entry which is preliminary data.</text>
</comment>
<evidence type="ECO:0000313" key="1">
    <source>
        <dbReference type="EMBL" id="MEQ2365392.1"/>
    </source>
</evidence>
<protein>
    <submittedName>
        <fullName evidence="1">Apre_1838 family putative sactipeptide bacteriocin</fullName>
    </submittedName>
</protein>
<dbReference type="InterPro" id="IPR023964">
    <property type="entry name" value="Bacteriocin_CLOSPO-01332_put"/>
</dbReference>
<evidence type="ECO:0000313" key="2">
    <source>
        <dbReference type="Proteomes" id="UP001469749"/>
    </source>
</evidence>
<proteinExistence type="predicted"/>
<dbReference type="EMBL" id="JBBMEK010000112">
    <property type="protein sequence ID" value="MEQ2365392.1"/>
    <property type="molecule type" value="Genomic_DNA"/>
</dbReference>
<reference evidence="1 2" key="1">
    <citation type="submission" date="2024-03" db="EMBL/GenBank/DDBJ databases">
        <title>Human intestinal bacterial collection.</title>
        <authorList>
            <person name="Pauvert C."/>
            <person name="Hitch T.C.A."/>
            <person name="Clavel T."/>
        </authorList>
    </citation>
    <scope>NUCLEOTIDE SEQUENCE [LARGE SCALE GENOMIC DNA]</scope>
    <source>
        <strain evidence="1 2">CLA-AA-H190</strain>
    </source>
</reference>
<sequence length="59" mass="6047">MGREPGSGIQPRACTCTSGYAGYRGNNDSCLHCGCGCGSAGEYRTGNRVKSVTTIRASA</sequence>
<keyword evidence="2" id="KW-1185">Reference proteome</keyword>
<accession>A0ABV1B5D7</accession>
<gene>
    <name evidence="1" type="ORF">WMO25_09825</name>
</gene>
<dbReference type="NCBIfam" id="TIGR04067">
    <property type="entry name" value="oc_CLOSPO_01332"/>
    <property type="match status" value="1"/>
</dbReference>
<dbReference type="Proteomes" id="UP001469749">
    <property type="component" value="Unassembled WGS sequence"/>
</dbReference>
<dbReference type="RefSeq" id="WP_243099479.1">
    <property type="nucleotide sequence ID" value="NZ_JBBMEK010000112.1"/>
</dbReference>
<organism evidence="1 2">
    <name type="scientific">Coprococcus intestinihominis</name>
    <dbReference type="NCBI Taxonomy" id="3133154"/>
    <lineage>
        <taxon>Bacteria</taxon>
        <taxon>Bacillati</taxon>
        <taxon>Bacillota</taxon>
        <taxon>Clostridia</taxon>
        <taxon>Lachnospirales</taxon>
        <taxon>Lachnospiraceae</taxon>
        <taxon>Coprococcus</taxon>
    </lineage>
</organism>